<keyword evidence="5" id="KW-1185">Reference proteome</keyword>
<evidence type="ECO:0000259" key="2">
    <source>
        <dbReference type="Pfam" id="PF06605"/>
    </source>
</evidence>
<name>A0A4Q9DPL4_9BACL</name>
<accession>A0A4Q9DPL4</accession>
<evidence type="ECO:0000313" key="4">
    <source>
        <dbReference type="EMBL" id="TBL76248.1"/>
    </source>
</evidence>
<comment type="caution">
    <text evidence="4">The sequence shown here is derived from an EMBL/GenBank/DDBJ whole genome shotgun (WGS) entry which is preliminary data.</text>
</comment>
<dbReference type="OrthoDB" id="5090100at2"/>
<gene>
    <name evidence="4" type="ORF">EYB31_19790</name>
</gene>
<evidence type="ECO:0000313" key="5">
    <source>
        <dbReference type="Proteomes" id="UP000293142"/>
    </source>
</evidence>
<reference evidence="4 5" key="1">
    <citation type="submission" date="2019-02" db="EMBL/GenBank/DDBJ databases">
        <title>Paenibacillus sp. nov., isolated from surface-sterilized tissue of Thalictrum simplex L.</title>
        <authorList>
            <person name="Tuo L."/>
        </authorList>
    </citation>
    <scope>NUCLEOTIDE SEQUENCE [LARGE SCALE GENOMIC DNA]</scope>
    <source>
        <strain evidence="4 5">N2SHLJ1</strain>
    </source>
</reference>
<feature type="domain" description="Tail spike" evidence="2">
    <location>
        <begin position="115"/>
        <end position="503"/>
    </location>
</feature>
<dbReference type="Proteomes" id="UP000293142">
    <property type="component" value="Unassembled WGS sequence"/>
</dbReference>
<keyword evidence="1" id="KW-0175">Coiled coil</keyword>
<dbReference type="EMBL" id="SIRE01000014">
    <property type="protein sequence ID" value="TBL76248.1"/>
    <property type="molecule type" value="Genomic_DNA"/>
</dbReference>
<sequence length="1009" mass="111044">MLVGAPALGQELLKPELYLCRNDLNKTVIARLKEAFAIRRKVSVGNLSELNFSLPYDKDERGELRRNRNADLIKERYLIKLDYGKVSEYYLIHKISDTMADDQDVKNIECMLLPYELRFKLIKNYKVTSYTIRQVLNELLAETIWTLDYIDADFEVKYRSFEMTATVLEAIQQVAEAFDAVIEYNSVNRKLSFKKLENIGTNKGLHVKYGNLLKDLTYESDSSDFCTRLKAFGKDSLSIQQLNLTGSNYIEDYSSILYPFERDEQRNVLSHSDYISDGLCHAILDYQLLVQSQQGQFSALLLQLETLQQNKTSEENVLAGLKEEFVVIDNNISLANANKMETTSLVAAKNEKQQQIDSQNEVIAGIQAQIDGIEQQINSIRDTLKLDKNFTNDQLIEWNPHIVVQEWTNDNYTDPKELYAAAIEEFNKRREPKLVVSISIVNFLEILEEQHHWEKLNLGDTITIQHDKLGVYVEAKMMEMDFDYENGDIKLTISNVRELLSDQDKFIKSLYKTISSSTSYNNNRYKIDDAFLKSSEVYQDIQNDFNAAKRTILASNNESVEISRKGIITRDLTDPSKYVVIQHGQIALTQDDGNTWGAVITPDRVVAERVKGILGEFVTLYADRVAVNPNTGAKISDHVISSAPYWNNVENATKTYSDNQSSAALNAAKTYSDAQLITATTYSNNINTAIRNDLRLQAPLPTSITLDASGITASTSDDTKFARLDYRGLYVQNGAIQITSTDGTTIIDGTGVTASTIKAGTMTGVNLTIGSGNSVFNANSNGISLGNASFGSAPFRVDMSGNVTANALTANSATINNSAYNNGSITGSSINIGNGAFTVNTAGAVTCSNIKITGGSISWSSLNSDPSIAAAQSTASNAQSAANNAYGAAQAIAAGTYTGGTFINKNLIYGPEIIGGKIKSNTTIEVETDAVIGNNIYFKPSDTTSSQSLFFGGRGSIEFRTNGVTLAANQNLILSSGSLNITAINGVFLNNKPMATQEWVQANAVAKFG</sequence>
<evidence type="ECO:0000256" key="1">
    <source>
        <dbReference type="SAM" id="Coils"/>
    </source>
</evidence>
<organism evidence="4 5">
    <name type="scientific">Paenibacillus thalictri</name>
    <dbReference type="NCBI Taxonomy" id="2527873"/>
    <lineage>
        <taxon>Bacteria</taxon>
        <taxon>Bacillati</taxon>
        <taxon>Bacillota</taxon>
        <taxon>Bacilli</taxon>
        <taxon>Bacillales</taxon>
        <taxon>Paenibacillaceae</taxon>
        <taxon>Paenibacillus</taxon>
    </lineage>
</organism>
<dbReference type="Pfam" id="PF24049">
    <property type="entry name" value="YOMG_N"/>
    <property type="match status" value="1"/>
</dbReference>
<protein>
    <submittedName>
        <fullName evidence="4">Uncharacterized protein</fullName>
    </submittedName>
</protein>
<dbReference type="InterPro" id="IPR057796">
    <property type="entry name" value="YOMG-like_N"/>
</dbReference>
<proteinExistence type="predicted"/>
<dbReference type="InterPro" id="IPR007119">
    <property type="entry name" value="Phage_tail_spike_N"/>
</dbReference>
<dbReference type="InterPro" id="IPR010572">
    <property type="entry name" value="Tail_dom"/>
</dbReference>
<feature type="domain" description="YOMG-like N-terminal" evidence="3">
    <location>
        <begin position="19"/>
        <end position="110"/>
    </location>
</feature>
<feature type="coiled-coil region" evidence="1">
    <location>
        <begin position="349"/>
        <end position="383"/>
    </location>
</feature>
<dbReference type="RefSeq" id="WP_131015154.1">
    <property type="nucleotide sequence ID" value="NZ_SIRE01000014.1"/>
</dbReference>
<evidence type="ECO:0000259" key="3">
    <source>
        <dbReference type="Pfam" id="PF24049"/>
    </source>
</evidence>
<dbReference type="NCBIfam" id="TIGR01665">
    <property type="entry name" value="put_anti_recept"/>
    <property type="match status" value="2"/>
</dbReference>
<dbReference type="Pfam" id="PF06605">
    <property type="entry name" value="Prophage_tail"/>
    <property type="match status" value="1"/>
</dbReference>
<dbReference type="AlphaFoldDB" id="A0A4Q9DPL4"/>